<dbReference type="CDD" id="cd07812">
    <property type="entry name" value="SRPBCC"/>
    <property type="match status" value="1"/>
</dbReference>
<reference evidence="2" key="1">
    <citation type="journal article" date="2019" name="Int. J. Syst. Evol. Microbiol.">
        <title>The Global Catalogue of Microorganisms (GCM) 10K type strain sequencing project: providing services to taxonomists for standard genome sequencing and annotation.</title>
        <authorList>
            <consortium name="The Broad Institute Genomics Platform"/>
            <consortium name="The Broad Institute Genome Sequencing Center for Infectious Disease"/>
            <person name="Wu L."/>
            <person name="Ma J."/>
        </authorList>
    </citation>
    <scope>NUCLEOTIDE SEQUENCE [LARGE SCALE GENOMIC DNA]</scope>
    <source>
        <strain evidence="2">JCM 6307</strain>
    </source>
</reference>
<keyword evidence="2" id="KW-1185">Reference proteome</keyword>
<accession>A0ABP6A0J0</accession>
<protein>
    <submittedName>
        <fullName evidence="1">SRPBCC family protein</fullName>
    </submittedName>
</protein>
<name>A0ABP6A0J0_9ACTN</name>
<dbReference type="Proteomes" id="UP001501358">
    <property type="component" value="Unassembled WGS sequence"/>
</dbReference>
<gene>
    <name evidence="1" type="ORF">GCM10010406_51170</name>
</gene>
<sequence length="166" mass="18216">MHPRVSESTEVAVPPRVAYDAVADVGAMGRWSPECTGADVEGTDAGGTGNAEVRVGTRFAGRNASGRVRRWSTDCTVTAAVPGERFAFLVRAAGLRVAVWEYRFEPADSGRATVVTETWTDQRGRLMHVVGRLVTGVRDRAAHNRATMKVTLRRLKEELEREHRPS</sequence>
<dbReference type="Gene3D" id="3.30.530.20">
    <property type="match status" value="1"/>
</dbReference>
<evidence type="ECO:0000313" key="2">
    <source>
        <dbReference type="Proteomes" id="UP001501358"/>
    </source>
</evidence>
<organism evidence="1 2">
    <name type="scientific">Streptomyces thermolineatus</name>
    <dbReference type="NCBI Taxonomy" id="44033"/>
    <lineage>
        <taxon>Bacteria</taxon>
        <taxon>Bacillati</taxon>
        <taxon>Actinomycetota</taxon>
        <taxon>Actinomycetes</taxon>
        <taxon>Kitasatosporales</taxon>
        <taxon>Streptomycetaceae</taxon>
        <taxon>Streptomyces</taxon>
    </lineage>
</organism>
<dbReference type="RefSeq" id="WP_344385749.1">
    <property type="nucleotide sequence ID" value="NZ_BAAATA010000044.1"/>
</dbReference>
<dbReference type="InterPro" id="IPR019587">
    <property type="entry name" value="Polyketide_cyclase/dehydratase"/>
</dbReference>
<dbReference type="Pfam" id="PF10604">
    <property type="entry name" value="Polyketide_cyc2"/>
    <property type="match status" value="1"/>
</dbReference>
<dbReference type="SUPFAM" id="SSF55961">
    <property type="entry name" value="Bet v1-like"/>
    <property type="match status" value="1"/>
</dbReference>
<dbReference type="EMBL" id="BAAATA010000044">
    <property type="protein sequence ID" value="GAA2508409.1"/>
    <property type="molecule type" value="Genomic_DNA"/>
</dbReference>
<evidence type="ECO:0000313" key="1">
    <source>
        <dbReference type="EMBL" id="GAA2508409.1"/>
    </source>
</evidence>
<dbReference type="InterPro" id="IPR023393">
    <property type="entry name" value="START-like_dom_sf"/>
</dbReference>
<comment type="caution">
    <text evidence="1">The sequence shown here is derived from an EMBL/GenBank/DDBJ whole genome shotgun (WGS) entry which is preliminary data.</text>
</comment>
<proteinExistence type="predicted"/>